<organism evidence="1 2">
    <name type="scientific">Pochonia chlamydosporia 170</name>
    <dbReference type="NCBI Taxonomy" id="1380566"/>
    <lineage>
        <taxon>Eukaryota</taxon>
        <taxon>Fungi</taxon>
        <taxon>Dikarya</taxon>
        <taxon>Ascomycota</taxon>
        <taxon>Pezizomycotina</taxon>
        <taxon>Sordariomycetes</taxon>
        <taxon>Hypocreomycetidae</taxon>
        <taxon>Hypocreales</taxon>
        <taxon>Clavicipitaceae</taxon>
        <taxon>Pochonia</taxon>
    </lineage>
</organism>
<dbReference type="EMBL" id="LSBJ02000003">
    <property type="protein sequence ID" value="OWT43189.1"/>
    <property type="molecule type" value="Genomic_DNA"/>
</dbReference>
<dbReference type="KEGG" id="pchm:VFPPC_17635"/>
<evidence type="ECO:0000313" key="1">
    <source>
        <dbReference type="EMBL" id="OWT43189.1"/>
    </source>
</evidence>
<sequence length="116" mass="13001">MLGCKVYGKSYLSRPGINVNLTEYREEGVRSGYPISYHSIGELSLRFRQSGRSTNTTRLDDWSLGALTSRNSDTHAPQCPSQQTILFHCFAGKPYRVAAVYQLTMTLFSDVVCAQQ</sequence>
<comment type="caution">
    <text evidence="1">The sequence shown here is derived from an EMBL/GenBank/DDBJ whole genome shotgun (WGS) entry which is preliminary data.</text>
</comment>
<keyword evidence="2" id="KW-1185">Reference proteome</keyword>
<reference evidence="1 2" key="1">
    <citation type="journal article" date="2016" name="PLoS Pathog.">
        <title>Biosynthesis of antibiotic leucinostatins in bio-control fungus Purpureocillium lilacinum and their inhibition on phytophthora revealed by genome mining.</title>
        <authorList>
            <person name="Wang G."/>
            <person name="Liu Z."/>
            <person name="Lin R."/>
            <person name="Li E."/>
            <person name="Mao Z."/>
            <person name="Ling J."/>
            <person name="Yang Y."/>
            <person name="Yin W.B."/>
            <person name="Xie B."/>
        </authorList>
    </citation>
    <scope>NUCLEOTIDE SEQUENCE [LARGE SCALE GENOMIC DNA]</scope>
    <source>
        <strain evidence="1">170</strain>
    </source>
</reference>
<accession>A0A219ARG1</accession>
<dbReference type="Proteomes" id="UP000078397">
    <property type="component" value="Unassembled WGS sequence"/>
</dbReference>
<proteinExistence type="predicted"/>
<dbReference type="GeneID" id="33936571"/>
<evidence type="ECO:0000313" key="2">
    <source>
        <dbReference type="Proteomes" id="UP000078397"/>
    </source>
</evidence>
<dbReference type="AlphaFoldDB" id="A0A219ARG1"/>
<protein>
    <submittedName>
        <fullName evidence="1">Uncharacterized protein</fullName>
    </submittedName>
</protein>
<dbReference type="RefSeq" id="XP_022285635.1">
    <property type="nucleotide sequence ID" value="XM_022429327.1"/>
</dbReference>
<name>A0A219ARG1_METCM</name>
<gene>
    <name evidence="1" type="ORF">VFPPC_17635</name>
</gene>